<dbReference type="EMBL" id="DS232192">
    <property type="protein sequence ID" value="EDS37135.1"/>
    <property type="molecule type" value="Genomic_DNA"/>
</dbReference>
<proteinExistence type="predicted"/>
<gene>
    <name evidence="2" type="primary">6045090</name>
    <name evidence="1" type="ORF">CpipJ_CPIJ011291</name>
</gene>
<sequence length="434" mass="49120">MDNYIRNTCRQEWIVAQLESAIRAVRNGCSKTEVHFTGSLRRMCREEKHAGTDWFYCFRKRFPNLVLRVAEPTSKARAKGFDRKSVGDIFVEHFYPPDKFYDMEEFGVSTASLLMFSLFTFRFRTKSSLNADRTKSEEWFSAEKGVTTTVVFTMSAAGDFLPPLFIFPRQRMNDALKTNLQLLEKARRNHVRTVSIPTHTSHKLQPCDLTPMASVRSHYNSTSHSLGQACSLSASRSTAENGFRRAALVTLKPAIFTDEDFASADYLSQMNVDQAQIGNDDSEVDNEEELGVQLEPEEVVDVEQVHNGQRARTRSFARATRMAPLNIWDKMLQRLAVGLLNLALKLTRELHCKVRSRSKPRNTSQARVRWDAHVKEPGNTSIGEFSIPPCDVAAPQLAKKPQPTHLVTLEPVTGKHEGTLPEYGRAPVMSTLSY</sequence>
<dbReference type="EnsemblMetazoa" id="CPIJ011291-RA">
    <property type="protein sequence ID" value="CPIJ011291-PA"/>
    <property type="gene ID" value="CPIJ011291"/>
</dbReference>
<reference evidence="1" key="1">
    <citation type="submission" date="2007-03" db="EMBL/GenBank/DDBJ databases">
        <title>Annotation of Culex pipiens quinquefasciatus.</title>
        <authorList>
            <consortium name="The Broad Institute Genome Sequencing Platform"/>
            <person name="Atkinson P.W."/>
            <person name="Hemingway J."/>
            <person name="Christensen B.M."/>
            <person name="Higgs S."/>
            <person name="Kodira C."/>
            <person name="Hannick L."/>
            <person name="Megy K."/>
            <person name="O'Leary S."/>
            <person name="Pearson M."/>
            <person name="Haas B.J."/>
            <person name="Mauceli E."/>
            <person name="Wortman J.R."/>
            <person name="Lee N.H."/>
            <person name="Guigo R."/>
            <person name="Stanke M."/>
            <person name="Alvarado L."/>
            <person name="Amedeo P."/>
            <person name="Antoine C.H."/>
            <person name="Arensburger P."/>
            <person name="Bidwell S.L."/>
            <person name="Crawford M."/>
            <person name="Camaro F."/>
            <person name="Devon K."/>
            <person name="Engels R."/>
            <person name="Hammond M."/>
            <person name="Howarth C."/>
            <person name="Koehrsen M."/>
            <person name="Lawson D."/>
            <person name="Montgomery P."/>
            <person name="Nene V."/>
            <person name="Nusbaum C."/>
            <person name="Puiu D."/>
            <person name="Romero-Severson J."/>
            <person name="Severson D.W."/>
            <person name="Shumway M."/>
            <person name="Sisk P."/>
            <person name="Stolte C."/>
            <person name="Zeng Q."/>
            <person name="Eisenstadt E."/>
            <person name="Fraser-Liggett C."/>
            <person name="Strausberg R."/>
            <person name="Galagan J."/>
            <person name="Birren B."/>
            <person name="Collins F.H."/>
        </authorList>
    </citation>
    <scope>NUCLEOTIDE SEQUENCE [LARGE SCALE GENOMIC DNA]</scope>
    <source>
        <strain evidence="1">JHB</strain>
    </source>
</reference>
<name>B0WYM5_CULQU</name>
<evidence type="ECO:0000313" key="1">
    <source>
        <dbReference type="EMBL" id="EDS37135.1"/>
    </source>
</evidence>
<dbReference type="InParanoid" id="B0WYM5"/>
<keyword evidence="3" id="KW-1185">Reference proteome</keyword>
<dbReference type="VEuPathDB" id="VectorBase:CPIJ011291"/>
<evidence type="ECO:0000313" key="3">
    <source>
        <dbReference type="Proteomes" id="UP000002320"/>
    </source>
</evidence>
<accession>B0WYM5</accession>
<dbReference type="AlphaFoldDB" id="B0WYM5"/>
<dbReference type="KEGG" id="cqu:CpipJ_CPIJ011291"/>
<dbReference type="Proteomes" id="UP000002320">
    <property type="component" value="Unassembled WGS sequence"/>
</dbReference>
<dbReference type="OrthoDB" id="7764587at2759"/>
<organism>
    <name type="scientific">Culex quinquefasciatus</name>
    <name type="common">Southern house mosquito</name>
    <name type="synonym">Culex pungens</name>
    <dbReference type="NCBI Taxonomy" id="7176"/>
    <lineage>
        <taxon>Eukaryota</taxon>
        <taxon>Metazoa</taxon>
        <taxon>Ecdysozoa</taxon>
        <taxon>Arthropoda</taxon>
        <taxon>Hexapoda</taxon>
        <taxon>Insecta</taxon>
        <taxon>Pterygota</taxon>
        <taxon>Neoptera</taxon>
        <taxon>Endopterygota</taxon>
        <taxon>Diptera</taxon>
        <taxon>Nematocera</taxon>
        <taxon>Culicoidea</taxon>
        <taxon>Culicidae</taxon>
        <taxon>Culicinae</taxon>
        <taxon>Culicini</taxon>
        <taxon>Culex</taxon>
        <taxon>Culex</taxon>
    </lineage>
</organism>
<dbReference type="HOGENOM" id="CLU_632009_0_0_1"/>
<protein>
    <recommendedName>
        <fullName evidence="4">HTH CENPB-type domain-containing protein</fullName>
    </recommendedName>
</protein>
<reference evidence="2" key="2">
    <citation type="submission" date="2021-02" db="UniProtKB">
        <authorList>
            <consortium name="EnsemblMetazoa"/>
        </authorList>
    </citation>
    <scope>IDENTIFICATION</scope>
    <source>
        <strain evidence="2">JHB</strain>
    </source>
</reference>
<evidence type="ECO:0008006" key="4">
    <source>
        <dbReference type="Google" id="ProtNLM"/>
    </source>
</evidence>
<evidence type="ECO:0000313" key="2">
    <source>
        <dbReference type="EnsemblMetazoa" id="CPIJ011291-PA"/>
    </source>
</evidence>
<dbReference type="VEuPathDB" id="VectorBase:CQUJHB008291"/>